<name>A0A919SWF3_9ACTN</name>
<gene>
    <name evidence="1" type="ORF">Aco04nite_64540</name>
</gene>
<organism evidence="1 2">
    <name type="scientific">Winogradskya consettensis</name>
    <dbReference type="NCBI Taxonomy" id="113560"/>
    <lineage>
        <taxon>Bacteria</taxon>
        <taxon>Bacillati</taxon>
        <taxon>Actinomycetota</taxon>
        <taxon>Actinomycetes</taxon>
        <taxon>Micromonosporales</taxon>
        <taxon>Micromonosporaceae</taxon>
        <taxon>Winogradskya</taxon>
    </lineage>
</organism>
<accession>A0A919SWF3</accession>
<sequence>MGVAQHFSIVVLDIEASGSLSGPEKTAVRNDLYEIVTTALDLSAVAAESVTVEDRGDGIFLLFDATVSKRQLLDPFLATIDEALRARRVGAPALRLRMVVHHGEAVRDDHGSSGAALDLAFAMVDSEELRSALRDARGGRMAVVVPDELYHGVVRGYPSPDPGAFRMRRLGTKRGPLRTWVTVTGASEQPGSPRREPAVRPVDSTAVPVMRVDNRQMNKIKGDVGVVGGTNSGTINIGGRPHARGDH</sequence>
<dbReference type="Gene3D" id="3.30.70.1230">
    <property type="entry name" value="Nucleotide cyclase"/>
    <property type="match status" value="1"/>
</dbReference>
<dbReference type="AlphaFoldDB" id="A0A919SWF3"/>
<protein>
    <recommendedName>
        <fullName evidence="3">Guanylate cyclase domain-containing protein</fullName>
    </recommendedName>
</protein>
<evidence type="ECO:0000313" key="2">
    <source>
        <dbReference type="Proteomes" id="UP000680865"/>
    </source>
</evidence>
<dbReference type="EMBL" id="BOQP01000036">
    <property type="protein sequence ID" value="GIM79244.1"/>
    <property type="molecule type" value="Genomic_DNA"/>
</dbReference>
<reference evidence="1" key="1">
    <citation type="submission" date="2021-03" db="EMBL/GenBank/DDBJ databases">
        <title>Whole genome shotgun sequence of Actinoplanes consettensis NBRC 14913.</title>
        <authorList>
            <person name="Komaki H."/>
            <person name="Tamura T."/>
        </authorList>
    </citation>
    <scope>NUCLEOTIDE SEQUENCE</scope>
    <source>
        <strain evidence="1">NBRC 14913</strain>
    </source>
</reference>
<comment type="caution">
    <text evidence="1">The sequence shown here is derived from an EMBL/GenBank/DDBJ whole genome shotgun (WGS) entry which is preliminary data.</text>
</comment>
<keyword evidence="2" id="KW-1185">Reference proteome</keyword>
<evidence type="ECO:0008006" key="3">
    <source>
        <dbReference type="Google" id="ProtNLM"/>
    </source>
</evidence>
<proteinExistence type="predicted"/>
<dbReference type="Proteomes" id="UP000680865">
    <property type="component" value="Unassembled WGS sequence"/>
</dbReference>
<dbReference type="SUPFAM" id="SSF55073">
    <property type="entry name" value="Nucleotide cyclase"/>
    <property type="match status" value="1"/>
</dbReference>
<dbReference type="RefSeq" id="WP_213000967.1">
    <property type="nucleotide sequence ID" value="NZ_BAAATW010000017.1"/>
</dbReference>
<dbReference type="InterPro" id="IPR029787">
    <property type="entry name" value="Nucleotide_cyclase"/>
</dbReference>
<evidence type="ECO:0000313" key="1">
    <source>
        <dbReference type="EMBL" id="GIM79244.1"/>
    </source>
</evidence>